<accession>A0A8H4AL96</accession>
<keyword evidence="2" id="KW-1185">Reference proteome</keyword>
<protein>
    <recommendedName>
        <fullName evidence="3">F-box domain-containing protein</fullName>
    </recommendedName>
</protein>
<dbReference type="AlphaFoldDB" id="A0A8H4AL96"/>
<dbReference type="EMBL" id="WTPW01000460">
    <property type="protein sequence ID" value="KAF0508971.1"/>
    <property type="molecule type" value="Genomic_DNA"/>
</dbReference>
<name>A0A8H4AL96_GIGMA</name>
<dbReference type="OrthoDB" id="2369193at2759"/>
<sequence>MIQYLPNELHIQILINVANETNFEKFCTLRTVCKKWNSFVPLVTHEVVITRLNSGLKLELTDWNETKWSKKLPPTYCDSTKTFTFLFDHTDSAKYCNDYKKSGINKINFTAFVERSEDRSTPIKLGAKFGELAFPKFTDDNIYKYEFDHQNNVCFKRETKVDEKGESTSSVRLYSFTIAAWKLYYILDCLAFNRKLPNLKEGFQYHYERTLFFRCCIRSRIYDISEDDSNDDDSNDDN</sequence>
<gene>
    <name evidence="1" type="ORF">F8M41_018657</name>
</gene>
<comment type="caution">
    <text evidence="1">The sequence shown here is derived from an EMBL/GenBank/DDBJ whole genome shotgun (WGS) entry which is preliminary data.</text>
</comment>
<organism evidence="1 2">
    <name type="scientific">Gigaspora margarita</name>
    <dbReference type="NCBI Taxonomy" id="4874"/>
    <lineage>
        <taxon>Eukaryota</taxon>
        <taxon>Fungi</taxon>
        <taxon>Fungi incertae sedis</taxon>
        <taxon>Mucoromycota</taxon>
        <taxon>Glomeromycotina</taxon>
        <taxon>Glomeromycetes</taxon>
        <taxon>Diversisporales</taxon>
        <taxon>Gigasporaceae</taxon>
        <taxon>Gigaspora</taxon>
    </lineage>
</organism>
<evidence type="ECO:0000313" key="2">
    <source>
        <dbReference type="Proteomes" id="UP000439903"/>
    </source>
</evidence>
<dbReference type="Proteomes" id="UP000439903">
    <property type="component" value="Unassembled WGS sequence"/>
</dbReference>
<evidence type="ECO:0000313" key="1">
    <source>
        <dbReference type="EMBL" id="KAF0508971.1"/>
    </source>
</evidence>
<proteinExistence type="predicted"/>
<evidence type="ECO:0008006" key="3">
    <source>
        <dbReference type="Google" id="ProtNLM"/>
    </source>
</evidence>
<reference evidence="1 2" key="1">
    <citation type="journal article" date="2019" name="Environ. Microbiol.">
        <title>At the nexus of three kingdoms: the genome of the mycorrhizal fungus Gigaspora margarita provides insights into plant, endobacterial and fungal interactions.</title>
        <authorList>
            <person name="Venice F."/>
            <person name="Ghignone S."/>
            <person name="Salvioli di Fossalunga A."/>
            <person name="Amselem J."/>
            <person name="Novero M."/>
            <person name="Xianan X."/>
            <person name="Sedzielewska Toro K."/>
            <person name="Morin E."/>
            <person name="Lipzen A."/>
            <person name="Grigoriev I.V."/>
            <person name="Henrissat B."/>
            <person name="Martin F.M."/>
            <person name="Bonfante P."/>
        </authorList>
    </citation>
    <scope>NUCLEOTIDE SEQUENCE [LARGE SCALE GENOMIC DNA]</scope>
    <source>
        <strain evidence="1 2">BEG34</strain>
    </source>
</reference>